<protein>
    <submittedName>
        <fullName evidence="2">Uncharacterized protein</fullName>
    </submittedName>
</protein>
<accession>A0A1V2JJG4</accession>
<feature type="transmembrane region" description="Helical" evidence="1">
    <location>
        <begin position="21"/>
        <end position="39"/>
    </location>
</feature>
<dbReference type="EMBL" id="MNPV01000004">
    <property type="protein sequence ID" value="ONH44966.1"/>
    <property type="molecule type" value="Genomic_DNA"/>
</dbReference>
<keyword evidence="3" id="KW-1185">Reference proteome</keyword>
<organism evidence="2 3">
    <name type="scientific">Pseudomonas azotoformans</name>
    <dbReference type="NCBI Taxonomy" id="47878"/>
    <lineage>
        <taxon>Bacteria</taxon>
        <taxon>Pseudomonadati</taxon>
        <taxon>Pseudomonadota</taxon>
        <taxon>Gammaproteobacteria</taxon>
        <taxon>Pseudomonadales</taxon>
        <taxon>Pseudomonadaceae</taxon>
        <taxon>Pseudomonas</taxon>
    </lineage>
</organism>
<keyword evidence="1" id="KW-0812">Transmembrane</keyword>
<name>A0A1V2JJG4_PSEAZ</name>
<proteinExistence type="predicted"/>
<reference evidence="2 3" key="1">
    <citation type="submission" date="2016-10" db="EMBL/GenBank/DDBJ databases">
        <title>Pseudomonas lactis sp. nov. and Pseudomonas paralactis sp. nov., isolated from bovine raw milk.</title>
        <authorList>
            <person name="Von Neubeck M."/>
            <person name="Huptas C."/>
            <person name="Glueck C."/>
            <person name="Krewinkel M."/>
            <person name="Stoeckel M."/>
            <person name="Stressler T."/>
            <person name="Fischer L."/>
            <person name="Hinrichs J."/>
            <person name="Scherer S."/>
            <person name="Wenning M."/>
        </authorList>
    </citation>
    <scope>NUCLEOTIDE SEQUENCE [LARGE SCALE GENOMIC DNA]</scope>
    <source>
        <strain evidence="2 3">DSM 18862</strain>
    </source>
</reference>
<comment type="caution">
    <text evidence="2">The sequence shown here is derived from an EMBL/GenBank/DDBJ whole genome shotgun (WGS) entry which is preliminary data.</text>
</comment>
<evidence type="ECO:0000256" key="1">
    <source>
        <dbReference type="SAM" id="Phobius"/>
    </source>
</evidence>
<keyword evidence="1" id="KW-1133">Transmembrane helix</keyword>
<gene>
    <name evidence="2" type="ORF">BLL37_16760</name>
</gene>
<sequence>MFDGAIPDQKQERGGLRADRIVWLVLGQSVGGGLPPMAVGQSLMSWLTHRHRGQAPSHSLIFMYQLKGDLLWLWLWLWLLLLLLLWLWLWLWLLICF</sequence>
<keyword evidence="1" id="KW-0472">Membrane</keyword>
<evidence type="ECO:0000313" key="3">
    <source>
        <dbReference type="Proteomes" id="UP000188559"/>
    </source>
</evidence>
<dbReference type="AlphaFoldDB" id="A0A1V2JJG4"/>
<dbReference type="Proteomes" id="UP000188559">
    <property type="component" value="Unassembled WGS sequence"/>
</dbReference>
<evidence type="ECO:0000313" key="2">
    <source>
        <dbReference type="EMBL" id="ONH44966.1"/>
    </source>
</evidence>
<feature type="transmembrane region" description="Helical" evidence="1">
    <location>
        <begin position="73"/>
        <end position="95"/>
    </location>
</feature>